<gene>
    <name evidence="8" type="ORF">SSIN_0969</name>
</gene>
<evidence type="ECO:0000313" key="9">
    <source>
        <dbReference type="Proteomes" id="UP000030019"/>
    </source>
</evidence>
<dbReference type="Proteomes" id="UP000030019">
    <property type="component" value="Unassembled WGS sequence"/>
</dbReference>
<protein>
    <submittedName>
        <fullName evidence="8">Periplasmic component of efflux system</fullName>
    </submittedName>
</protein>
<keyword evidence="9" id="KW-1185">Reference proteome</keyword>
<dbReference type="RefSeq" id="WP_037616314.1">
    <property type="nucleotide sequence ID" value="NZ_JABTYC020000001.1"/>
</dbReference>
<keyword evidence="2 3" id="KW-0175">Coiled coil</keyword>
<dbReference type="GO" id="GO:0030313">
    <property type="term" value="C:cell envelope"/>
    <property type="evidence" value="ECO:0007669"/>
    <property type="project" value="UniProtKB-SubCell"/>
</dbReference>
<keyword evidence="5" id="KW-1133">Transmembrane helix</keyword>
<feature type="compositionally biased region" description="Low complexity" evidence="4">
    <location>
        <begin position="294"/>
        <end position="307"/>
    </location>
</feature>
<comment type="caution">
    <text evidence="8">The sequence shown here is derived from an EMBL/GenBank/DDBJ whole genome shotgun (WGS) entry which is preliminary data.</text>
</comment>
<evidence type="ECO:0000256" key="5">
    <source>
        <dbReference type="SAM" id="Phobius"/>
    </source>
</evidence>
<evidence type="ECO:0000256" key="1">
    <source>
        <dbReference type="ARBA" id="ARBA00004196"/>
    </source>
</evidence>
<dbReference type="Gene3D" id="2.40.30.170">
    <property type="match status" value="1"/>
</dbReference>
<evidence type="ECO:0000256" key="2">
    <source>
        <dbReference type="ARBA" id="ARBA00023054"/>
    </source>
</evidence>
<evidence type="ECO:0000259" key="7">
    <source>
        <dbReference type="Pfam" id="PF25990"/>
    </source>
</evidence>
<dbReference type="InterPro" id="IPR050465">
    <property type="entry name" value="UPF0194_transport"/>
</dbReference>
<name>A0A0A0DGK7_9STRE</name>
<sequence>MFRRKKMNRKTIILGSTVILACAGLGGYMLLKQVNQQQAMQMVDKKIDSLTVQEAVNNSKKTSLVLSGEVVANNSSKVKIDPSKGEVKEVFVKNGDTVTQGQPLFSYVTSQELTAQSAQYDAQSKANAITTAQNSAAIKWETYNRKLASLNALKGKYNSSQDESLLEQIKSAEDELAQALTDAKTADNEVTTAQIEAEKAQVTAQTESDRMKYDTVTADTAGTITSMNEDLPTQSKTKKEEENFIEIMDKSKTLIKGSVSEFDREKLSVGQRVDVVDRKDPKKRWSGTVTQVGTLTTANTGNSNGGNKQQENPNQGKYPYTVELDQGGEMPLIGSHSYVNVVENAPEAGKVVVNKSYTFSKNGKTYVWKVDGKKLKMQEVKTQKVSDRLVEITEGLTMQDTISTPKEGMEEGMEVGQNVKA</sequence>
<organism evidence="8 9">
    <name type="scientific">Streptococcus sinensis</name>
    <dbReference type="NCBI Taxonomy" id="176090"/>
    <lineage>
        <taxon>Bacteria</taxon>
        <taxon>Bacillati</taxon>
        <taxon>Bacillota</taxon>
        <taxon>Bacilli</taxon>
        <taxon>Lactobacillales</taxon>
        <taxon>Streptococcaceae</taxon>
        <taxon>Streptococcus</taxon>
    </lineage>
</organism>
<dbReference type="Gene3D" id="2.40.420.20">
    <property type="match status" value="1"/>
</dbReference>
<comment type="subcellular location">
    <subcellularLocation>
        <location evidence="1">Cell envelope</location>
    </subcellularLocation>
</comment>
<dbReference type="AlphaFoldDB" id="A0A0A0DGK7"/>
<dbReference type="PATRIC" id="fig|176090.4.peg.939"/>
<evidence type="ECO:0000256" key="3">
    <source>
        <dbReference type="SAM" id="Coils"/>
    </source>
</evidence>
<feature type="domain" description="YknX-like barrel-sandwich hybrid" evidence="6">
    <location>
        <begin position="77"/>
        <end position="247"/>
    </location>
</feature>
<proteinExistence type="predicted"/>
<keyword evidence="5" id="KW-0812">Transmembrane</keyword>
<dbReference type="EMBL" id="JPEN01000062">
    <property type="protein sequence ID" value="KGM37229.1"/>
    <property type="molecule type" value="Genomic_DNA"/>
</dbReference>
<feature type="coiled-coil region" evidence="3">
    <location>
        <begin position="162"/>
        <end position="189"/>
    </location>
</feature>
<dbReference type="Pfam" id="PF25990">
    <property type="entry name" value="Beta-barrel_YknX"/>
    <property type="match status" value="1"/>
</dbReference>
<evidence type="ECO:0000256" key="4">
    <source>
        <dbReference type="SAM" id="MobiDB-lite"/>
    </source>
</evidence>
<reference evidence="8 9" key="1">
    <citation type="submission" date="2014-06" db="EMBL/GenBank/DDBJ databases">
        <authorList>
            <person name="Teng J.L."/>
            <person name="Huang Y."/>
            <person name="Tse H."/>
            <person name="Lau S.K."/>
            <person name="Woo P.C."/>
        </authorList>
    </citation>
    <scope>NUCLEOTIDE SEQUENCE [LARGE SCALE GENOMIC DNA]</scope>
    <source>
        <strain evidence="8 9">HKU4</strain>
    </source>
</reference>
<dbReference type="InterPro" id="IPR058639">
    <property type="entry name" value="BSH_YknX-like"/>
</dbReference>
<accession>A0A0A0DGK7</accession>
<dbReference type="eggNOG" id="COG0845">
    <property type="taxonomic scope" value="Bacteria"/>
</dbReference>
<evidence type="ECO:0000259" key="6">
    <source>
        <dbReference type="Pfam" id="PF25984"/>
    </source>
</evidence>
<dbReference type="Gene3D" id="2.40.50.100">
    <property type="match status" value="1"/>
</dbReference>
<dbReference type="PANTHER" id="PTHR32347:SF14">
    <property type="entry name" value="EFFLUX SYSTEM COMPONENT YKNX-RELATED"/>
    <property type="match status" value="1"/>
</dbReference>
<dbReference type="PANTHER" id="PTHR32347">
    <property type="entry name" value="EFFLUX SYSTEM COMPONENT YKNX-RELATED"/>
    <property type="match status" value="1"/>
</dbReference>
<dbReference type="InterPro" id="IPR058636">
    <property type="entry name" value="Beta-barrel_YknX"/>
</dbReference>
<dbReference type="PROSITE" id="PS51257">
    <property type="entry name" value="PROKAR_LIPOPROTEIN"/>
    <property type="match status" value="1"/>
</dbReference>
<feature type="domain" description="YknX-like beta-barrel" evidence="7">
    <location>
        <begin position="255"/>
        <end position="336"/>
    </location>
</feature>
<evidence type="ECO:0000313" key="8">
    <source>
        <dbReference type="EMBL" id="KGM37229.1"/>
    </source>
</evidence>
<dbReference type="STRING" id="176090.SSIN_0969"/>
<keyword evidence="5" id="KW-0472">Membrane</keyword>
<dbReference type="Pfam" id="PF25984">
    <property type="entry name" value="BSH_YknX"/>
    <property type="match status" value="1"/>
</dbReference>
<feature type="transmembrane region" description="Helical" evidence="5">
    <location>
        <begin position="12"/>
        <end position="31"/>
    </location>
</feature>
<feature type="region of interest" description="Disordered" evidence="4">
    <location>
        <begin position="294"/>
        <end position="316"/>
    </location>
</feature>